<reference evidence="2" key="1">
    <citation type="submission" date="2023-10" db="EMBL/GenBank/DDBJ databases">
        <title>Genome assemblies of two species of porcelain crab, Petrolisthes cinctipes and Petrolisthes manimaculis (Anomura: Porcellanidae).</title>
        <authorList>
            <person name="Angst P."/>
        </authorList>
    </citation>
    <scope>NUCLEOTIDE SEQUENCE</scope>
    <source>
        <strain evidence="2">PB745_01</strain>
        <tissue evidence="2">Gill</tissue>
    </source>
</reference>
<accession>A0AAE1EQU8</accession>
<protein>
    <submittedName>
        <fullName evidence="2">Uncharacterized protein</fullName>
    </submittedName>
</protein>
<sequence>MGSLLCSAIVGNGVIGSSRGVRRARVSGQQGRQGHRDVSAAGRQGHRDVKAVGTGVALPPGGHLSCGKQMRLSVLMDEKEPFS</sequence>
<dbReference type="EMBL" id="JAWQEG010004937">
    <property type="protein sequence ID" value="KAK3859736.1"/>
    <property type="molecule type" value="Genomic_DNA"/>
</dbReference>
<gene>
    <name evidence="2" type="ORF">Pcinc_034167</name>
</gene>
<comment type="caution">
    <text evidence="2">The sequence shown here is derived from an EMBL/GenBank/DDBJ whole genome shotgun (WGS) entry which is preliminary data.</text>
</comment>
<dbReference type="Proteomes" id="UP001286313">
    <property type="component" value="Unassembled WGS sequence"/>
</dbReference>
<feature type="region of interest" description="Disordered" evidence="1">
    <location>
        <begin position="21"/>
        <end position="46"/>
    </location>
</feature>
<proteinExistence type="predicted"/>
<organism evidence="2 3">
    <name type="scientific">Petrolisthes cinctipes</name>
    <name type="common">Flat porcelain crab</name>
    <dbReference type="NCBI Taxonomy" id="88211"/>
    <lineage>
        <taxon>Eukaryota</taxon>
        <taxon>Metazoa</taxon>
        <taxon>Ecdysozoa</taxon>
        <taxon>Arthropoda</taxon>
        <taxon>Crustacea</taxon>
        <taxon>Multicrustacea</taxon>
        <taxon>Malacostraca</taxon>
        <taxon>Eumalacostraca</taxon>
        <taxon>Eucarida</taxon>
        <taxon>Decapoda</taxon>
        <taxon>Pleocyemata</taxon>
        <taxon>Anomura</taxon>
        <taxon>Galatheoidea</taxon>
        <taxon>Porcellanidae</taxon>
        <taxon>Petrolisthes</taxon>
    </lineage>
</organism>
<keyword evidence="3" id="KW-1185">Reference proteome</keyword>
<evidence type="ECO:0000313" key="3">
    <source>
        <dbReference type="Proteomes" id="UP001286313"/>
    </source>
</evidence>
<evidence type="ECO:0000256" key="1">
    <source>
        <dbReference type="SAM" id="MobiDB-lite"/>
    </source>
</evidence>
<evidence type="ECO:0000313" key="2">
    <source>
        <dbReference type="EMBL" id="KAK3859736.1"/>
    </source>
</evidence>
<dbReference type="AlphaFoldDB" id="A0AAE1EQU8"/>
<name>A0AAE1EQU8_PETCI</name>